<accession>A0ABD1ZCZ5</accession>
<keyword evidence="2" id="KW-1185">Reference proteome</keyword>
<proteinExistence type="predicted"/>
<organism evidence="1 2">
    <name type="scientific">Riccia fluitans</name>
    <dbReference type="NCBI Taxonomy" id="41844"/>
    <lineage>
        <taxon>Eukaryota</taxon>
        <taxon>Viridiplantae</taxon>
        <taxon>Streptophyta</taxon>
        <taxon>Embryophyta</taxon>
        <taxon>Marchantiophyta</taxon>
        <taxon>Marchantiopsida</taxon>
        <taxon>Marchantiidae</taxon>
        <taxon>Marchantiales</taxon>
        <taxon>Ricciaceae</taxon>
        <taxon>Riccia</taxon>
    </lineage>
</organism>
<gene>
    <name evidence="1" type="ORF">R1flu_017401</name>
</gene>
<comment type="caution">
    <text evidence="1">The sequence shown here is derived from an EMBL/GenBank/DDBJ whole genome shotgun (WGS) entry which is preliminary data.</text>
</comment>
<dbReference type="Proteomes" id="UP001605036">
    <property type="component" value="Unassembled WGS sequence"/>
</dbReference>
<evidence type="ECO:0000313" key="2">
    <source>
        <dbReference type="Proteomes" id="UP001605036"/>
    </source>
</evidence>
<name>A0ABD1ZCZ5_9MARC</name>
<evidence type="ECO:0000313" key="1">
    <source>
        <dbReference type="EMBL" id="KAL2649273.1"/>
    </source>
</evidence>
<reference evidence="1 2" key="1">
    <citation type="submission" date="2024-09" db="EMBL/GenBank/DDBJ databases">
        <title>Chromosome-scale assembly of Riccia fluitans.</title>
        <authorList>
            <person name="Paukszto L."/>
            <person name="Sawicki J."/>
            <person name="Karawczyk K."/>
            <person name="Piernik-Szablinska J."/>
            <person name="Szczecinska M."/>
            <person name="Mazdziarz M."/>
        </authorList>
    </citation>
    <scope>NUCLEOTIDE SEQUENCE [LARGE SCALE GENOMIC DNA]</scope>
    <source>
        <strain evidence="1">Rf_01</strain>
        <tissue evidence="1">Aerial parts of the thallus</tissue>
    </source>
</reference>
<dbReference type="EMBL" id="JBHFFA010000001">
    <property type="protein sequence ID" value="KAL2649273.1"/>
    <property type="molecule type" value="Genomic_DNA"/>
</dbReference>
<protein>
    <submittedName>
        <fullName evidence="1">Uncharacterized protein</fullName>
    </submittedName>
</protein>
<sequence>MTFGIHTLGFTRGRRWSLAVIFARHHKFSSWFQYTFDDMVPSLWTWVEYATLHNRNQENCALQTGFEESYLQSAFFPCTCLQMELVICVPLPVISKLQEAAKLDRKREIKL</sequence>
<dbReference type="AlphaFoldDB" id="A0ABD1ZCZ5"/>